<organism evidence="8 9">
    <name type="scientific">Caminicella sporogenes DSM 14501</name>
    <dbReference type="NCBI Taxonomy" id="1121266"/>
    <lineage>
        <taxon>Bacteria</taxon>
        <taxon>Bacillati</taxon>
        <taxon>Bacillota</taxon>
        <taxon>Clostridia</taxon>
        <taxon>Peptostreptococcales</taxon>
        <taxon>Caminicellaceae</taxon>
        <taxon>Caminicella</taxon>
    </lineage>
</organism>
<dbReference type="Pfam" id="PF13520">
    <property type="entry name" value="AA_permease_2"/>
    <property type="match status" value="1"/>
</dbReference>
<evidence type="ECO:0000256" key="3">
    <source>
        <dbReference type="ARBA" id="ARBA00022475"/>
    </source>
</evidence>
<feature type="transmembrane region" description="Helical" evidence="7">
    <location>
        <begin position="401"/>
        <end position="422"/>
    </location>
</feature>
<dbReference type="InterPro" id="IPR050367">
    <property type="entry name" value="APC_superfamily"/>
</dbReference>
<dbReference type="RefSeq" id="WP_072967001.1">
    <property type="nucleotide sequence ID" value="NZ_FRAJ01000010.1"/>
</dbReference>
<dbReference type="EMBL" id="FRAJ01000010">
    <property type="protein sequence ID" value="SHK16240.1"/>
    <property type="molecule type" value="Genomic_DNA"/>
</dbReference>
<feature type="transmembrane region" description="Helical" evidence="7">
    <location>
        <begin position="36"/>
        <end position="58"/>
    </location>
</feature>
<keyword evidence="2" id="KW-0813">Transport</keyword>
<keyword evidence="3" id="KW-1003">Cell membrane</keyword>
<evidence type="ECO:0000256" key="7">
    <source>
        <dbReference type="SAM" id="Phobius"/>
    </source>
</evidence>
<dbReference type="PANTHER" id="PTHR42770:SF15">
    <property type="entry name" value="GLUTAMATE_GAMMA-AMINOBUTYRATE ANTIPORTER-RELATED"/>
    <property type="match status" value="1"/>
</dbReference>
<feature type="transmembrane region" description="Helical" evidence="7">
    <location>
        <begin position="149"/>
        <end position="173"/>
    </location>
</feature>
<feature type="transmembrane region" description="Helical" evidence="7">
    <location>
        <begin position="193"/>
        <end position="217"/>
    </location>
</feature>
<feature type="transmembrane region" description="Helical" evidence="7">
    <location>
        <begin position="7"/>
        <end position="30"/>
    </location>
</feature>
<dbReference type="AlphaFoldDB" id="A0A1M6Q7W4"/>
<name>A0A1M6Q7W4_9FIRM</name>
<feature type="transmembrane region" description="Helical" evidence="7">
    <location>
        <begin position="332"/>
        <end position="350"/>
    </location>
</feature>
<dbReference type="PANTHER" id="PTHR42770">
    <property type="entry name" value="AMINO ACID TRANSPORTER-RELATED"/>
    <property type="match status" value="1"/>
</dbReference>
<evidence type="ECO:0000256" key="1">
    <source>
        <dbReference type="ARBA" id="ARBA00004651"/>
    </source>
</evidence>
<sequence>MKKTIGFWDLVFMNIAALFGVRWMAVAAGYGAGSVFMWLLAAFLFFVPSALVASELAATYPRQGGMFIWVKEAYGEKWGYMVSWLNWTAKIFWYPGYLTFITVSSAYVIGKPELAENKLFVIPMVLGVFWFITIVNLKGLSLGKWFSNIGGLLGSIVPSVLLIGLGFASVFIYKNPIATSYTLSNLIPDFRDSSNISMLSSLMFAMAGVETTAAFAGEVKDAQKVFPRAIFTSAALVAGLYIIGTMSITFMMTPDKIGAASGLMEAFRLIAEKLGIGGWFIKFIAVLVVVSGFGGLSVYLMSPTTMLFESVKQGVFPEFLTKENKYGVPQNALIVQAIGVSIIMLLMVLLPSVNAIYSILVTMTALTSLIPYVLLYVSFLSLRKNRPNEERPFKVSKNPSVAKTVAIVGLLCCLLGMALAFIPSDEYSTITQKLIYEIEIIGGGFFVSWLGILIWNRYEKKLTKSI</sequence>
<evidence type="ECO:0000256" key="5">
    <source>
        <dbReference type="ARBA" id="ARBA00022989"/>
    </source>
</evidence>
<proteinExistence type="predicted"/>
<keyword evidence="5 7" id="KW-1133">Transmembrane helix</keyword>
<dbReference type="InterPro" id="IPR002293">
    <property type="entry name" value="AA/rel_permease1"/>
</dbReference>
<dbReference type="STRING" id="1121266.SAMN02745883_01426"/>
<evidence type="ECO:0000256" key="4">
    <source>
        <dbReference type="ARBA" id="ARBA00022692"/>
    </source>
</evidence>
<feature type="transmembrane region" description="Helical" evidence="7">
    <location>
        <begin position="356"/>
        <end position="380"/>
    </location>
</feature>
<feature type="transmembrane region" description="Helical" evidence="7">
    <location>
        <begin position="91"/>
        <end position="108"/>
    </location>
</feature>
<evidence type="ECO:0000256" key="2">
    <source>
        <dbReference type="ARBA" id="ARBA00022448"/>
    </source>
</evidence>
<dbReference type="Gene3D" id="1.20.1740.10">
    <property type="entry name" value="Amino acid/polyamine transporter I"/>
    <property type="match status" value="1"/>
</dbReference>
<dbReference type="GO" id="GO:0005886">
    <property type="term" value="C:plasma membrane"/>
    <property type="evidence" value="ECO:0007669"/>
    <property type="project" value="UniProtKB-SubCell"/>
</dbReference>
<dbReference type="PIRSF" id="PIRSF006060">
    <property type="entry name" value="AA_transporter"/>
    <property type="match status" value="1"/>
</dbReference>
<feature type="transmembrane region" description="Helical" evidence="7">
    <location>
        <begin position="434"/>
        <end position="455"/>
    </location>
</feature>
<keyword evidence="4 7" id="KW-0812">Transmembrane</keyword>
<gene>
    <name evidence="8" type="ORF">SAMN02745883_01426</name>
</gene>
<evidence type="ECO:0000313" key="9">
    <source>
        <dbReference type="Proteomes" id="UP000184082"/>
    </source>
</evidence>
<evidence type="ECO:0000313" key="8">
    <source>
        <dbReference type="EMBL" id="SHK16240.1"/>
    </source>
</evidence>
<reference evidence="8 9" key="1">
    <citation type="submission" date="2016-11" db="EMBL/GenBank/DDBJ databases">
        <authorList>
            <person name="Jaros S."/>
            <person name="Januszkiewicz K."/>
            <person name="Wedrychowicz H."/>
        </authorList>
    </citation>
    <scope>NUCLEOTIDE SEQUENCE [LARGE SCALE GENOMIC DNA]</scope>
    <source>
        <strain evidence="8 9">DSM 14501</strain>
    </source>
</reference>
<protein>
    <submittedName>
        <fullName evidence="8">Amino acid transporter</fullName>
    </submittedName>
</protein>
<accession>A0A1M6Q7W4</accession>
<keyword evidence="9" id="KW-1185">Reference proteome</keyword>
<feature type="transmembrane region" description="Helical" evidence="7">
    <location>
        <begin position="229"/>
        <end position="252"/>
    </location>
</feature>
<comment type="subcellular location">
    <subcellularLocation>
        <location evidence="1">Cell membrane</location>
        <topology evidence="1">Multi-pass membrane protein</topology>
    </subcellularLocation>
</comment>
<dbReference type="GO" id="GO:0022857">
    <property type="term" value="F:transmembrane transporter activity"/>
    <property type="evidence" value="ECO:0007669"/>
    <property type="project" value="InterPro"/>
</dbReference>
<feature type="transmembrane region" description="Helical" evidence="7">
    <location>
        <begin position="120"/>
        <end position="137"/>
    </location>
</feature>
<feature type="transmembrane region" description="Helical" evidence="7">
    <location>
        <begin position="279"/>
        <end position="300"/>
    </location>
</feature>
<evidence type="ECO:0000256" key="6">
    <source>
        <dbReference type="ARBA" id="ARBA00023136"/>
    </source>
</evidence>
<dbReference type="Proteomes" id="UP000184082">
    <property type="component" value="Unassembled WGS sequence"/>
</dbReference>
<keyword evidence="6 7" id="KW-0472">Membrane</keyword>